<feature type="domain" description="Metallo-beta-lactamase" evidence="1">
    <location>
        <begin position="93"/>
        <end position="257"/>
    </location>
</feature>
<dbReference type="Gene3D" id="3.60.15.10">
    <property type="entry name" value="Ribonuclease Z/Hydroxyacylglutathione hydrolase-like"/>
    <property type="match status" value="1"/>
</dbReference>
<evidence type="ECO:0000313" key="2">
    <source>
        <dbReference type="EMBL" id="JAP96120.1"/>
    </source>
</evidence>
<dbReference type="AlphaFoldDB" id="A0A146KH95"/>
<dbReference type="PANTHER" id="PTHR15032:SF4">
    <property type="entry name" value="N-ACYL-PHOSPHATIDYLETHANOLAMINE-HYDROLYZING PHOSPHOLIPASE D"/>
    <property type="match status" value="1"/>
</dbReference>
<accession>A0A146KH95</accession>
<dbReference type="GO" id="GO:0005737">
    <property type="term" value="C:cytoplasm"/>
    <property type="evidence" value="ECO:0007669"/>
    <property type="project" value="TreeGrafter"/>
</dbReference>
<dbReference type="InterPro" id="IPR001279">
    <property type="entry name" value="Metallo-B-lactamas"/>
</dbReference>
<name>A0A146KH95_9EUKA</name>
<evidence type="ECO:0000259" key="1">
    <source>
        <dbReference type="Pfam" id="PF12706"/>
    </source>
</evidence>
<proteinExistence type="predicted"/>
<dbReference type="EMBL" id="GDID01000486">
    <property type="protein sequence ID" value="JAP96120.1"/>
    <property type="molecule type" value="Transcribed_RNA"/>
</dbReference>
<dbReference type="SUPFAM" id="SSF56281">
    <property type="entry name" value="Metallo-hydrolase/oxidoreductase"/>
    <property type="match status" value="1"/>
</dbReference>
<gene>
    <name evidence="2" type="ORF">TPC1_10653</name>
</gene>
<dbReference type="Pfam" id="PF12706">
    <property type="entry name" value="Lactamase_B_2"/>
    <property type="match status" value="1"/>
</dbReference>
<protein>
    <submittedName>
        <fullName evidence="2">Beta-lactamase superfamily domain-containing protein</fullName>
    </submittedName>
</protein>
<dbReference type="InterPro" id="IPR036866">
    <property type="entry name" value="RibonucZ/Hydroxyglut_hydro"/>
</dbReference>
<organism evidence="2">
    <name type="scientific">Trepomonas sp. PC1</name>
    <dbReference type="NCBI Taxonomy" id="1076344"/>
    <lineage>
        <taxon>Eukaryota</taxon>
        <taxon>Metamonada</taxon>
        <taxon>Diplomonadida</taxon>
        <taxon>Hexamitidae</taxon>
        <taxon>Hexamitinae</taxon>
        <taxon>Trepomonas</taxon>
    </lineage>
</organism>
<sequence>DNQFHNVDNSKCQTSACNKLQYVGKMITSKNKRPQQPIQTESLKDKSLQNGEFVWLGHNFIIIKENNLVIAVDPLLGDFKAFGINFKKIKYTNEYQAQDFPKIDVCLITHDHSDHLDLATLSQLSIHQFVCPKNVGKQLRQFSQSVTELDWFENCNINGNNIVLIPAKHTSSFDGKWNTLWGGFIINSTLISGDTAWSLPMIQQIKQFLQERNIQLQKCFIECGGYATETPEVHLSNDEVVQYFNFLNGQLLIPVHFGMHAIGYHKWNDVLQIQGPQTLIAKIGKVYGQDAQAGVDDAWVE</sequence>
<dbReference type="PANTHER" id="PTHR15032">
    <property type="entry name" value="N-ACYL-PHOSPHATIDYLETHANOLAMINE-HYDROLYZING PHOSPHOLIPASE D"/>
    <property type="match status" value="1"/>
</dbReference>
<feature type="non-terminal residue" evidence="2">
    <location>
        <position position="1"/>
    </location>
</feature>
<reference evidence="2" key="1">
    <citation type="submission" date="2015-07" db="EMBL/GenBank/DDBJ databases">
        <title>Adaptation to a free-living lifestyle via gene acquisitions in the diplomonad Trepomonas sp. PC1.</title>
        <authorList>
            <person name="Xu F."/>
            <person name="Jerlstrom-Hultqvist J."/>
            <person name="Kolisko M."/>
            <person name="Simpson A.G.B."/>
            <person name="Roger A.J."/>
            <person name="Svard S.G."/>
            <person name="Andersson J.O."/>
        </authorList>
    </citation>
    <scope>NUCLEOTIDE SEQUENCE</scope>
    <source>
        <strain evidence="2">PC1</strain>
    </source>
</reference>